<keyword evidence="6" id="KW-1185">Reference proteome</keyword>
<evidence type="ECO:0000256" key="2">
    <source>
        <dbReference type="ARBA" id="ARBA00022898"/>
    </source>
</evidence>
<dbReference type="EMBL" id="CP034348">
    <property type="protein sequence ID" value="QGX97203.1"/>
    <property type="molecule type" value="Genomic_DNA"/>
</dbReference>
<evidence type="ECO:0000313" key="5">
    <source>
        <dbReference type="EMBL" id="QGX97203.1"/>
    </source>
</evidence>
<dbReference type="AlphaFoldDB" id="A0A6I6IN25"/>
<dbReference type="GO" id="GO:0005829">
    <property type="term" value="C:cytosol"/>
    <property type="evidence" value="ECO:0007669"/>
    <property type="project" value="TreeGrafter"/>
</dbReference>
<name>A0A6I6IN25_9RHOB</name>
<keyword evidence="3" id="KW-0413">Isomerase</keyword>
<organism evidence="5 6">
    <name type="scientific">Roseovarius faecimaris</name>
    <dbReference type="NCBI Taxonomy" id="2494550"/>
    <lineage>
        <taxon>Bacteria</taxon>
        <taxon>Pseudomonadati</taxon>
        <taxon>Pseudomonadota</taxon>
        <taxon>Alphaproteobacteria</taxon>
        <taxon>Rhodobacterales</taxon>
        <taxon>Roseobacteraceae</taxon>
        <taxon>Roseovarius</taxon>
    </lineage>
</organism>
<feature type="domain" description="Alanine racemase N-terminal" evidence="4">
    <location>
        <begin position="8"/>
        <end position="225"/>
    </location>
</feature>
<dbReference type="PANTHER" id="PTHR30511:SF3">
    <property type="entry name" value="LYSINE RACEMASE"/>
    <property type="match status" value="1"/>
</dbReference>
<keyword evidence="2" id="KW-0663">Pyridoxal phosphate</keyword>
<dbReference type="CDD" id="cd06815">
    <property type="entry name" value="PLPDE_III_AR_like_1"/>
    <property type="match status" value="1"/>
</dbReference>
<gene>
    <name evidence="5" type="ORF">EI983_02480</name>
</gene>
<dbReference type="InterPro" id="IPR000821">
    <property type="entry name" value="Ala_racemase"/>
</dbReference>
<dbReference type="KEGG" id="rom:EI983_02480"/>
<dbReference type="PANTHER" id="PTHR30511">
    <property type="entry name" value="ALANINE RACEMASE"/>
    <property type="match status" value="1"/>
</dbReference>
<accession>A0A6I6IN25</accession>
<dbReference type="SUPFAM" id="SSF51419">
    <property type="entry name" value="PLP-binding barrel"/>
    <property type="match status" value="1"/>
</dbReference>
<protein>
    <submittedName>
        <fullName evidence="5">Alanine/ornithine racemase family PLP-dependent enzyme</fullName>
    </submittedName>
</protein>
<dbReference type="Pfam" id="PF01168">
    <property type="entry name" value="Ala_racemase_N"/>
    <property type="match status" value="1"/>
</dbReference>
<reference evidence="6" key="1">
    <citation type="submission" date="2018-12" db="EMBL/GenBank/DDBJ databases">
        <title>Complete genome sequence of Roseovarius sp. MME-070.</title>
        <authorList>
            <person name="Nam Y.-D."/>
            <person name="Kang J."/>
            <person name="Chung W.-H."/>
            <person name="Park Y.S."/>
        </authorList>
    </citation>
    <scope>NUCLEOTIDE SEQUENCE [LARGE SCALE GENOMIC DNA]</scope>
    <source>
        <strain evidence="6">MME-070</strain>
    </source>
</reference>
<sequence>MTSPRVEIDLGKIQANARCLVRRLGDRGISVTGVTKAVCGHPDVAEAMLDGGVVGLADARIANLFRMRTAGINYPISMIRAPLLSEMKDVIQHCDASYNTEIDTILKLGAAAKKLGTSHNLILMIETGDMREGILQENLNNFVTRVIATPGVALKGIAANFACMGNVVPTGRDMAMLSRLATQVKGACGPLVELVSGGGSANLPWALGEGSTGRVNNLRLGEAILLGTDPVTGQPITGLHTDAFTLFAEVIETRVKPSARPHASIAPELGMLKLVQSDAYRTRIILAVGQQDTDASGLTFPPGIAFIGATSDHTVIGTSNSTMSVGSEMKMGMNYGALTRAMSAPDVAKIVHCKKMMRGSSRNRESHSVLTLV</sequence>
<dbReference type="InterPro" id="IPR001608">
    <property type="entry name" value="Ala_racemase_N"/>
</dbReference>
<dbReference type="GO" id="GO:0008784">
    <property type="term" value="F:alanine racemase activity"/>
    <property type="evidence" value="ECO:0007669"/>
    <property type="project" value="TreeGrafter"/>
</dbReference>
<comment type="cofactor">
    <cofactor evidence="1">
        <name>pyridoxal 5'-phosphate</name>
        <dbReference type="ChEBI" id="CHEBI:597326"/>
    </cofactor>
</comment>
<evidence type="ECO:0000313" key="6">
    <source>
        <dbReference type="Proteomes" id="UP000428330"/>
    </source>
</evidence>
<proteinExistence type="predicted"/>
<evidence type="ECO:0000259" key="4">
    <source>
        <dbReference type="Pfam" id="PF01168"/>
    </source>
</evidence>
<evidence type="ECO:0000256" key="1">
    <source>
        <dbReference type="ARBA" id="ARBA00001933"/>
    </source>
</evidence>
<dbReference type="Proteomes" id="UP000428330">
    <property type="component" value="Chromosome"/>
</dbReference>
<evidence type="ECO:0000256" key="3">
    <source>
        <dbReference type="ARBA" id="ARBA00023235"/>
    </source>
</evidence>
<dbReference type="InterPro" id="IPR029066">
    <property type="entry name" value="PLP-binding_barrel"/>
</dbReference>
<dbReference type="Gene3D" id="3.20.20.10">
    <property type="entry name" value="Alanine racemase"/>
    <property type="match status" value="1"/>
</dbReference>
<dbReference type="GO" id="GO:0030170">
    <property type="term" value="F:pyridoxal phosphate binding"/>
    <property type="evidence" value="ECO:0007669"/>
    <property type="project" value="TreeGrafter"/>
</dbReference>